<dbReference type="PANTHER" id="PTHR12835">
    <property type="entry name" value="BIOTIN PROTEIN LIGASE"/>
    <property type="match status" value="1"/>
</dbReference>
<dbReference type="InterPro" id="IPR045864">
    <property type="entry name" value="aa-tRNA-synth_II/BPL/LPL"/>
</dbReference>
<evidence type="ECO:0000256" key="1">
    <source>
        <dbReference type="ARBA" id="ARBA00022598"/>
    </source>
</evidence>
<feature type="domain" description="BPL/LPL catalytic" evidence="2">
    <location>
        <begin position="45"/>
        <end position="149"/>
    </location>
</feature>
<sequence>MSLPSDGYPLAAVVSPRLHVIESVGSTNAKLLRDAADDPAGHPHLATVLTRDQTAGRGRLDRTWTAPAGSALAVSVLLRVGAVPIEARGWIPLAAGAAMAAAVRAQLSDTDVTLKWPNDILVAGLKISGILAEVLPSDPQAVVVGAGVNTAMTAADLPVPTATSFAARGVVADEDRLLADYLTGLRDAVADIAVGGDAFDRLRERIGAECSTVGADVRVSLPDGTDLDGRVARLDEDGRLVIETLLGEQTVAAGDVVHVR</sequence>
<dbReference type="EMBL" id="JASJND010000001">
    <property type="protein sequence ID" value="MDJ1112924.1"/>
    <property type="molecule type" value="Genomic_DNA"/>
</dbReference>
<dbReference type="InterPro" id="IPR004408">
    <property type="entry name" value="Biotin_CoA_COase_ligase"/>
</dbReference>
<name>A0ABT6Z9U4_9MICO</name>
<keyword evidence="4" id="KW-1185">Reference proteome</keyword>
<dbReference type="Pfam" id="PF03099">
    <property type="entry name" value="BPL_LplA_LipB"/>
    <property type="match status" value="1"/>
</dbReference>
<evidence type="ECO:0000313" key="4">
    <source>
        <dbReference type="Proteomes" id="UP001321481"/>
    </source>
</evidence>
<protein>
    <submittedName>
        <fullName evidence="3">Biotin--[acetyl-CoA-carboxylase] ligase</fullName>
        <ecNumber evidence="3">6.3.4.15</ecNumber>
    </submittedName>
</protein>
<organism evidence="3 4">
    <name type="scientific">Microbacterium dauci</name>
    <dbReference type="NCBI Taxonomy" id="3048008"/>
    <lineage>
        <taxon>Bacteria</taxon>
        <taxon>Bacillati</taxon>
        <taxon>Actinomycetota</taxon>
        <taxon>Actinomycetes</taxon>
        <taxon>Micrococcales</taxon>
        <taxon>Microbacteriaceae</taxon>
        <taxon>Microbacterium</taxon>
    </lineage>
</organism>
<dbReference type="EC" id="6.3.4.15" evidence="3"/>
<dbReference type="Gene3D" id="3.30.930.10">
    <property type="entry name" value="Bira Bifunctional Protein, Domain 2"/>
    <property type="match status" value="1"/>
</dbReference>
<comment type="caution">
    <text evidence="3">The sequence shown here is derived from an EMBL/GenBank/DDBJ whole genome shotgun (WGS) entry which is preliminary data.</text>
</comment>
<reference evidence="3 4" key="1">
    <citation type="submission" date="2023-05" db="EMBL/GenBank/DDBJ databases">
        <title>Microbacterium dauci sp.nov., Isolated from Carrot Rhizosphere Soil.</title>
        <authorList>
            <person name="Xiao Z."/>
            <person name="Zheng J."/>
        </authorList>
    </citation>
    <scope>NUCLEOTIDE SEQUENCE [LARGE SCALE GENOMIC DNA]</scope>
    <source>
        <strain evidence="3 4">LX3-4</strain>
    </source>
</reference>
<dbReference type="InterPro" id="IPR004143">
    <property type="entry name" value="BPL_LPL_catalytic"/>
</dbReference>
<keyword evidence="1 3" id="KW-0436">Ligase</keyword>
<dbReference type="PANTHER" id="PTHR12835:SF5">
    <property type="entry name" value="BIOTIN--PROTEIN LIGASE"/>
    <property type="match status" value="1"/>
</dbReference>
<dbReference type="Proteomes" id="UP001321481">
    <property type="component" value="Unassembled WGS sequence"/>
</dbReference>
<gene>
    <name evidence="3" type="ORF">QNI14_00500</name>
</gene>
<dbReference type="RefSeq" id="WP_283714231.1">
    <property type="nucleotide sequence ID" value="NZ_JASJND010000001.1"/>
</dbReference>
<evidence type="ECO:0000259" key="2">
    <source>
        <dbReference type="Pfam" id="PF03099"/>
    </source>
</evidence>
<dbReference type="NCBIfam" id="TIGR00121">
    <property type="entry name" value="birA_ligase"/>
    <property type="match status" value="1"/>
</dbReference>
<dbReference type="Gene3D" id="2.30.30.100">
    <property type="match status" value="1"/>
</dbReference>
<dbReference type="GO" id="GO:0004077">
    <property type="term" value="F:biotin--[biotin carboxyl-carrier protein] ligase activity"/>
    <property type="evidence" value="ECO:0007669"/>
    <property type="project" value="UniProtKB-EC"/>
</dbReference>
<accession>A0ABT6Z9U4</accession>
<dbReference type="CDD" id="cd16442">
    <property type="entry name" value="BPL"/>
    <property type="match status" value="1"/>
</dbReference>
<dbReference type="SUPFAM" id="SSF55681">
    <property type="entry name" value="Class II aaRS and biotin synthetases"/>
    <property type="match status" value="1"/>
</dbReference>
<proteinExistence type="predicted"/>
<evidence type="ECO:0000313" key="3">
    <source>
        <dbReference type="EMBL" id="MDJ1112924.1"/>
    </source>
</evidence>